<evidence type="ECO:0000313" key="1">
    <source>
        <dbReference type="EMBL" id="HAU4356566.1"/>
    </source>
</evidence>
<organism evidence="1 2">
    <name type="scientific">Klebsiella oxytoca</name>
    <dbReference type="NCBI Taxonomy" id="571"/>
    <lineage>
        <taxon>Bacteria</taxon>
        <taxon>Pseudomonadati</taxon>
        <taxon>Pseudomonadota</taxon>
        <taxon>Gammaproteobacteria</taxon>
        <taxon>Enterobacterales</taxon>
        <taxon>Enterobacteriaceae</taxon>
        <taxon>Klebsiella/Raoultella group</taxon>
        <taxon>Klebsiella</taxon>
    </lineage>
</organism>
<gene>
    <name evidence="1" type="ORF">F6W21_09520</name>
</gene>
<dbReference type="Proteomes" id="UP000868497">
    <property type="component" value="Unassembled WGS sequence"/>
</dbReference>
<reference evidence="1" key="2">
    <citation type="submission" date="2019-09" db="EMBL/GenBank/DDBJ databases">
        <authorList>
            <consortium name="NCBI Pathogen Detection Project"/>
        </authorList>
    </citation>
    <scope>NUCLEOTIDE SEQUENCE</scope>
    <source>
        <strain evidence="1">AUSMDU00005748</strain>
    </source>
</reference>
<proteinExistence type="predicted"/>
<sequence length="70" mass="7815">MPCGIPGIGLEIEGAIQQAPHSGRHSIIDSSDRLLRPSLNVLPEDSKTHEFRLPERPGASSFTRYFRPFK</sequence>
<protein>
    <submittedName>
        <fullName evidence="1">Uncharacterized protein</fullName>
    </submittedName>
</protein>
<accession>A0AAD3YNT1</accession>
<comment type="caution">
    <text evidence="1">The sequence shown here is derived from an EMBL/GenBank/DDBJ whole genome shotgun (WGS) entry which is preliminary data.</text>
</comment>
<name>A0AAD3YNT1_KLEOX</name>
<evidence type="ECO:0000313" key="2">
    <source>
        <dbReference type="Proteomes" id="UP000868497"/>
    </source>
</evidence>
<reference evidence="1" key="1">
    <citation type="journal article" date="2018" name="Genome Biol.">
        <title>SKESA: strategic k-mer extension for scrupulous assemblies.</title>
        <authorList>
            <person name="Souvorov A."/>
            <person name="Agarwala R."/>
            <person name="Lipman D.J."/>
        </authorList>
    </citation>
    <scope>NUCLEOTIDE SEQUENCE</scope>
    <source>
        <strain evidence="1">AUSMDU00005748</strain>
    </source>
</reference>
<dbReference type="AlphaFoldDB" id="A0AAD3YNT1"/>
<dbReference type="EMBL" id="DACXIC010000009">
    <property type="protein sequence ID" value="HAU4356566.1"/>
    <property type="molecule type" value="Genomic_DNA"/>
</dbReference>